<feature type="binding site" evidence="4">
    <location>
        <position position="305"/>
    </location>
    <ligand>
        <name>Mn(2+)</name>
        <dbReference type="ChEBI" id="CHEBI:29035"/>
        <label>2</label>
    </ligand>
</feature>
<reference evidence="7" key="2">
    <citation type="submission" date="2023-01" db="EMBL/GenBank/DDBJ databases">
        <title>Draft genome sequence of Sneathiella chinensis strain NBRC 103408.</title>
        <authorList>
            <person name="Sun Q."/>
            <person name="Mori K."/>
        </authorList>
    </citation>
    <scope>NUCLEOTIDE SEQUENCE</scope>
    <source>
        <strain evidence="7">NBRC 103408</strain>
    </source>
</reference>
<comment type="cofactor">
    <cofactor evidence="4">
        <name>Mn(2+)</name>
        <dbReference type="ChEBI" id="CHEBI:29035"/>
    </cofactor>
    <text evidence="4">Binds 2 manganese ions.</text>
</comment>
<evidence type="ECO:0000256" key="3">
    <source>
        <dbReference type="ARBA" id="ARBA00023211"/>
    </source>
</evidence>
<dbReference type="HAMAP" id="MF_00740">
    <property type="entry name" value="Phosphopentomut"/>
    <property type="match status" value="1"/>
</dbReference>
<dbReference type="InterPro" id="IPR006124">
    <property type="entry name" value="Metalloenzyme"/>
</dbReference>
<proteinExistence type="inferred from homology"/>
<dbReference type="Gene3D" id="3.30.70.1250">
    <property type="entry name" value="Phosphopentomutase"/>
    <property type="match status" value="1"/>
</dbReference>
<dbReference type="PANTHER" id="PTHR21110:SF0">
    <property type="entry name" value="PHOSPHOPENTOMUTASE"/>
    <property type="match status" value="1"/>
</dbReference>
<protein>
    <recommendedName>
        <fullName evidence="4 5">Phosphopentomutase</fullName>
        <ecNumber evidence="4 5">5.4.2.7</ecNumber>
    </recommendedName>
    <alternativeName>
        <fullName evidence="4">Phosphodeoxyribomutase</fullName>
    </alternativeName>
</protein>
<dbReference type="Pfam" id="PF01676">
    <property type="entry name" value="Metalloenzyme"/>
    <property type="match status" value="1"/>
</dbReference>
<keyword evidence="8" id="KW-1185">Reference proteome</keyword>
<dbReference type="PIRSF" id="PIRSF001491">
    <property type="entry name" value="Ppentomutase"/>
    <property type="match status" value="1"/>
</dbReference>
<dbReference type="NCBIfam" id="NF003766">
    <property type="entry name" value="PRK05362.1"/>
    <property type="match status" value="1"/>
</dbReference>
<dbReference type="PANTHER" id="PTHR21110">
    <property type="entry name" value="PHOSPHOPENTOMUTASE"/>
    <property type="match status" value="1"/>
</dbReference>
<feature type="binding site" evidence="4">
    <location>
        <position position="300"/>
    </location>
    <ligand>
        <name>Mn(2+)</name>
        <dbReference type="ChEBI" id="CHEBI:29035"/>
        <label>2</label>
    </ligand>
</feature>
<dbReference type="NCBIfam" id="TIGR01696">
    <property type="entry name" value="deoB"/>
    <property type="match status" value="1"/>
</dbReference>
<reference evidence="7" key="1">
    <citation type="journal article" date="2014" name="Int. J. Syst. Evol. Microbiol.">
        <title>Complete genome of a new Firmicutes species belonging to the dominant human colonic microbiota ('Ruminococcus bicirculans') reveals two chromosomes and a selective capacity to utilize plant glucans.</title>
        <authorList>
            <consortium name="NISC Comparative Sequencing Program"/>
            <person name="Wegmann U."/>
            <person name="Louis P."/>
            <person name="Goesmann A."/>
            <person name="Henrissat B."/>
            <person name="Duncan S.H."/>
            <person name="Flint H.J."/>
        </authorList>
    </citation>
    <scope>NUCLEOTIDE SEQUENCE</scope>
    <source>
        <strain evidence="7">NBRC 103408</strain>
    </source>
</reference>
<feature type="binding site" evidence="4">
    <location>
        <position position="10"/>
    </location>
    <ligand>
        <name>Mn(2+)</name>
        <dbReference type="ChEBI" id="CHEBI:29035"/>
        <label>1</label>
    </ligand>
</feature>
<evidence type="ECO:0000259" key="6">
    <source>
        <dbReference type="Pfam" id="PF01676"/>
    </source>
</evidence>
<organism evidence="7 8">
    <name type="scientific">Sneathiella chinensis</name>
    <dbReference type="NCBI Taxonomy" id="349750"/>
    <lineage>
        <taxon>Bacteria</taxon>
        <taxon>Pseudomonadati</taxon>
        <taxon>Pseudomonadota</taxon>
        <taxon>Alphaproteobacteria</taxon>
        <taxon>Sneathiellales</taxon>
        <taxon>Sneathiellaceae</taxon>
        <taxon>Sneathiella</taxon>
    </lineage>
</organism>
<feature type="binding site" evidence="4">
    <location>
        <position position="342"/>
    </location>
    <ligand>
        <name>Mn(2+)</name>
        <dbReference type="ChEBI" id="CHEBI:29035"/>
        <label>1</label>
    </ligand>
</feature>
<evidence type="ECO:0000256" key="4">
    <source>
        <dbReference type="HAMAP-Rule" id="MF_00740"/>
    </source>
</evidence>
<keyword evidence="4" id="KW-0413">Isomerase</keyword>
<evidence type="ECO:0000313" key="7">
    <source>
        <dbReference type="EMBL" id="GLQ06200.1"/>
    </source>
</evidence>
<dbReference type="InterPro" id="IPR010045">
    <property type="entry name" value="DeoB"/>
</dbReference>
<comment type="catalytic activity">
    <reaction evidence="4">
        <text>2-deoxy-alpha-D-ribose 1-phosphate = 2-deoxy-D-ribose 5-phosphate</text>
        <dbReference type="Rhea" id="RHEA:27658"/>
        <dbReference type="ChEBI" id="CHEBI:57259"/>
        <dbReference type="ChEBI" id="CHEBI:62877"/>
        <dbReference type="EC" id="5.4.2.7"/>
    </reaction>
</comment>
<dbReference type="EC" id="5.4.2.7" evidence="4 5"/>
<evidence type="ECO:0000256" key="1">
    <source>
        <dbReference type="ARBA" id="ARBA00010373"/>
    </source>
</evidence>
<feature type="binding site" evidence="4">
    <location>
        <position position="353"/>
    </location>
    <ligand>
        <name>Mn(2+)</name>
        <dbReference type="ChEBI" id="CHEBI:29035"/>
        <label>2</label>
    </ligand>
</feature>
<dbReference type="InterPro" id="IPR017850">
    <property type="entry name" value="Alkaline_phosphatase_core_sf"/>
</dbReference>
<comment type="similarity">
    <text evidence="1 4">Belongs to the phosphopentomutase family.</text>
</comment>
<feature type="domain" description="Metalloenzyme" evidence="6">
    <location>
        <begin position="3"/>
        <end position="392"/>
    </location>
</feature>
<keyword evidence="2 4" id="KW-0479">Metal-binding</keyword>
<keyword evidence="4" id="KW-0963">Cytoplasm</keyword>
<feature type="binding site" evidence="4">
    <location>
        <position position="341"/>
    </location>
    <ligand>
        <name>Mn(2+)</name>
        <dbReference type="ChEBI" id="CHEBI:29035"/>
        <label>1</label>
    </ligand>
</feature>
<name>A0ABQ5U3F7_9PROT</name>
<dbReference type="CDD" id="cd16009">
    <property type="entry name" value="PPM"/>
    <property type="match status" value="1"/>
</dbReference>
<comment type="subcellular location">
    <subcellularLocation>
        <location evidence="4">Cytoplasm</location>
    </subcellularLocation>
</comment>
<dbReference type="Gene3D" id="3.40.720.10">
    <property type="entry name" value="Alkaline Phosphatase, subunit A"/>
    <property type="match status" value="1"/>
</dbReference>
<comment type="caution">
    <text evidence="7">The sequence shown here is derived from an EMBL/GenBank/DDBJ whole genome shotgun (WGS) entry which is preliminary data.</text>
</comment>
<accession>A0ABQ5U3F7</accession>
<gene>
    <name evidence="4 7" type="primary">deoB</name>
    <name evidence="7" type="ORF">GCM10007924_14210</name>
</gene>
<dbReference type="RefSeq" id="WP_169560256.1">
    <property type="nucleotide sequence ID" value="NZ_BSNF01000006.1"/>
</dbReference>
<comment type="function">
    <text evidence="4">Isomerase that catalyzes the conversion of deoxy-ribose 1-phosphate (dRib-1-P) and ribose 1-phosphate (Rib-1-P) to deoxy-ribose 5-phosphate (dRib-5-P) and ribose 5-phosphate (Rib-5-P), respectively.</text>
</comment>
<dbReference type="SUPFAM" id="SSF143856">
    <property type="entry name" value="DeoB insert domain-like"/>
    <property type="match status" value="1"/>
</dbReference>
<dbReference type="InterPro" id="IPR024052">
    <property type="entry name" value="Phosphopentomutase_DeoB_cap_sf"/>
</dbReference>
<keyword evidence="3 4" id="KW-0464">Manganese</keyword>
<evidence type="ECO:0000313" key="8">
    <source>
        <dbReference type="Proteomes" id="UP001161409"/>
    </source>
</evidence>
<comment type="pathway">
    <text evidence="4">Carbohydrate degradation; 2-deoxy-D-ribose 1-phosphate degradation; D-glyceraldehyde 3-phosphate and acetaldehyde from 2-deoxy-alpha-D-ribose 1-phosphate: step 1/2.</text>
</comment>
<dbReference type="Proteomes" id="UP001161409">
    <property type="component" value="Unassembled WGS sequence"/>
</dbReference>
<sequence>MSRAILLVLDSFGLGAARDADQFGDQGADTFGHIMEAARAGKADNEHRTGPLELPNLERLGLHAAHRAKTGGPVSNGVTPTGIYGYAQELSKGKDTPSGHWEMAGVPVLFDWGYFPKTVPCFPRALTETLKQVCNLPGFLGNCHASGTEIIERFGQEHMETGRPILYTSADSVLQIAAHEETFGLQRLYDLCAEARKLVDVLDIGRVIARPFIGEPGTFERTPNRKDLAVPPPEPTLLDVMTGAGRQVISVGKIGDIFAHQGTGEVVKAAGNMALFDATLAAFDRATPGSLVFTNFVDFDQSYGHRRNVAGYAQALEEFDARLPELLDRLQEDDLLLMTADHGCDPTWTGTDHTREVVPIVGFSRTHPSGFIGERDTFADIGQSIASHLGLPALRQGTSFVE</sequence>
<evidence type="ECO:0000256" key="5">
    <source>
        <dbReference type="NCBIfam" id="TIGR01696"/>
    </source>
</evidence>
<comment type="catalytic activity">
    <reaction evidence="4">
        <text>alpha-D-ribose 1-phosphate = D-ribose 5-phosphate</text>
        <dbReference type="Rhea" id="RHEA:18793"/>
        <dbReference type="ChEBI" id="CHEBI:57720"/>
        <dbReference type="ChEBI" id="CHEBI:78346"/>
        <dbReference type="EC" id="5.4.2.7"/>
    </reaction>
</comment>
<evidence type="ECO:0000256" key="2">
    <source>
        <dbReference type="ARBA" id="ARBA00022723"/>
    </source>
</evidence>
<dbReference type="SUPFAM" id="SSF53649">
    <property type="entry name" value="Alkaline phosphatase-like"/>
    <property type="match status" value="1"/>
</dbReference>
<dbReference type="EMBL" id="BSNF01000006">
    <property type="protein sequence ID" value="GLQ06200.1"/>
    <property type="molecule type" value="Genomic_DNA"/>
</dbReference>